<feature type="domain" description="DUF58" evidence="1">
    <location>
        <begin position="45"/>
        <end position="241"/>
    </location>
</feature>
<dbReference type="SUPFAM" id="SSF53300">
    <property type="entry name" value="vWA-like"/>
    <property type="match status" value="1"/>
</dbReference>
<comment type="caution">
    <text evidence="2">The sequence shown here is derived from an EMBL/GenBank/DDBJ whole genome shotgun (WGS) entry which is preliminary data.</text>
</comment>
<dbReference type="PANTHER" id="PTHR33608:SF7">
    <property type="entry name" value="DUF58 DOMAIN-CONTAINING PROTEIN"/>
    <property type="match status" value="1"/>
</dbReference>
<accession>A0A7V3ZZP4</accession>
<evidence type="ECO:0000313" key="2">
    <source>
        <dbReference type="EMBL" id="HGL18395.1"/>
    </source>
</evidence>
<dbReference type="Gene3D" id="3.40.50.410">
    <property type="entry name" value="von Willebrand factor, type A domain"/>
    <property type="match status" value="1"/>
</dbReference>
<reference evidence="2" key="1">
    <citation type="journal article" date="2020" name="mSystems">
        <title>Genome- and Community-Level Interaction Insights into Carbon Utilization and Element Cycling Functions of Hydrothermarchaeota in Hydrothermal Sediment.</title>
        <authorList>
            <person name="Zhou Z."/>
            <person name="Liu Y."/>
            <person name="Xu W."/>
            <person name="Pan J."/>
            <person name="Luo Z.H."/>
            <person name="Li M."/>
        </authorList>
    </citation>
    <scope>NUCLEOTIDE SEQUENCE [LARGE SCALE GENOMIC DNA]</scope>
    <source>
        <strain evidence="2">SpSt-69</strain>
    </source>
</reference>
<dbReference type="Pfam" id="PF01882">
    <property type="entry name" value="DUF58"/>
    <property type="match status" value="1"/>
</dbReference>
<name>A0A7V3ZZP4_UNCW3</name>
<dbReference type="InterPro" id="IPR002881">
    <property type="entry name" value="DUF58"/>
</dbReference>
<gene>
    <name evidence="2" type="ORF">ENU66_08720</name>
</gene>
<protein>
    <submittedName>
        <fullName evidence="2">DUF58 domain-containing protein</fullName>
    </submittedName>
</protein>
<organism evidence="2">
    <name type="scientific">candidate division WOR-3 bacterium</name>
    <dbReference type="NCBI Taxonomy" id="2052148"/>
    <lineage>
        <taxon>Bacteria</taxon>
        <taxon>Bacteria division WOR-3</taxon>
    </lineage>
</organism>
<evidence type="ECO:0000259" key="1">
    <source>
        <dbReference type="Pfam" id="PF01882"/>
    </source>
</evidence>
<proteinExistence type="predicted"/>
<sequence>MRLSFDPKLVELLKKKNISLETILEGYLRGRHRSPFYGHTLEFKDLRPYEKGDDLKFIDWRLYGRSERFFVKKYEEETNVRVYIALDISSSMSLYGKGNVARSVAAAIAVLSYYSRDAFGLYLFNEVEVFFLPPSSTYKNLFLFLESLDEYKDFGKTDFSKAMQGLDERIKKRSLIVLISDFLSEIEGIKKFVRFFKSKGYEVLPLVVSSLRERSLFMQEMRLKDVETGDELNLSRNDNIRYGEMIDQHYKELKVTFKNSGIRFFEFQTEMDFTTQLRGFLEI</sequence>
<dbReference type="PANTHER" id="PTHR33608">
    <property type="entry name" value="BLL2464 PROTEIN"/>
    <property type="match status" value="1"/>
</dbReference>
<dbReference type="EMBL" id="DTDJ01000051">
    <property type="protein sequence ID" value="HGL18395.1"/>
    <property type="molecule type" value="Genomic_DNA"/>
</dbReference>
<dbReference type="CDD" id="cd00198">
    <property type="entry name" value="vWFA"/>
    <property type="match status" value="1"/>
</dbReference>
<dbReference type="AlphaFoldDB" id="A0A7V3ZZP4"/>
<dbReference type="InterPro" id="IPR036465">
    <property type="entry name" value="vWFA_dom_sf"/>
</dbReference>